<feature type="transmembrane region" description="Helical" evidence="6">
    <location>
        <begin position="21"/>
        <end position="40"/>
    </location>
</feature>
<keyword evidence="9" id="KW-1185">Reference proteome</keyword>
<feature type="transmembrane region" description="Helical" evidence="6">
    <location>
        <begin position="85"/>
        <end position="104"/>
    </location>
</feature>
<feature type="domain" description="EamA" evidence="7">
    <location>
        <begin position="170"/>
        <end position="305"/>
    </location>
</feature>
<keyword evidence="5 6" id="KW-0472">Membrane</keyword>
<feature type="transmembrane region" description="Helical" evidence="6">
    <location>
        <begin position="110"/>
        <end position="132"/>
    </location>
</feature>
<evidence type="ECO:0000256" key="6">
    <source>
        <dbReference type="SAM" id="Phobius"/>
    </source>
</evidence>
<evidence type="ECO:0000256" key="3">
    <source>
        <dbReference type="ARBA" id="ARBA00022692"/>
    </source>
</evidence>
<feature type="transmembrane region" description="Helical" evidence="6">
    <location>
        <begin position="139"/>
        <end position="155"/>
    </location>
</feature>
<dbReference type="RefSeq" id="WP_244650101.1">
    <property type="nucleotide sequence ID" value="NZ_BMHX01000004.1"/>
</dbReference>
<feature type="transmembrane region" description="Helical" evidence="6">
    <location>
        <begin position="196"/>
        <end position="220"/>
    </location>
</feature>
<evidence type="ECO:0000256" key="4">
    <source>
        <dbReference type="ARBA" id="ARBA00022989"/>
    </source>
</evidence>
<keyword evidence="4 6" id="KW-1133">Transmembrane helix</keyword>
<feature type="transmembrane region" description="Helical" evidence="6">
    <location>
        <begin position="232"/>
        <end position="251"/>
    </location>
</feature>
<accession>A0A841KH35</accession>
<proteinExistence type="inferred from homology"/>
<dbReference type="InterPro" id="IPR037185">
    <property type="entry name" value="EmrE-like"/>
</dbReference>
<dbReference type="GO" id="GO:0016020">
    <property type="term" value="C:membrane"/>
    <property type="evidence" value="ECO:0007669"/>
    <property type="project" value="UniProtKB-SubCell"/>
</dbReference>
<dbReference type="InterPro" id="IPR000620">
    <property type="entry name" value="EamA_dom"/>
</dbReference>
<dbReference type="Pfam" id="PF00892">
    <property type="entry name" value="EamA"/>
    <property type="match status" value="2"/>
</dbReference>
<dbReference type="SUPFAM" id="SSF103481">
    <property type="entry name" value="Multidrug resistance efflux transporter EmrE"/>
    <property type="match status" value="2"/>
</dbReference>
<feature type="domain" description="EamA" evidence="7">
    <location>
        <begin position="25"/>
        <end position="154"/>
    </location>
</feature>
<dbReference type="Proteomes" id="UP000588017">
    <property type="component" value="Unassembled WGS sequence"/>
</dbReference>
<dbReference type="AlphaFoldDB" id="A0A841KH35"/>
<comment type="caution">
    <text evidence="8">The sequence shown here is derived from an EMBL/GenBank/DDBJ whole genome shotgun (WGS) entry which is preliminary data.</text>
</comment>
<evidence type="ECO:0000256" key="1">
    <source>
        <dbReference type="ARBA" id="ARBA00004141"/>
    </source>
</evidence>
<dbReference type="PANTHER" id="PTHR32322:SF2">
    <property type="entry name" value="EAMA DOMAIN-CONTAINING PROTEIN"/>
    <property type="match status" value="1"/>
</dbReference>
<feature type="transmembrane region" description="Helical" evidence="6">
    <location>
        <begin position="52"/>
        <end position="73"/>
    </location>
</feature>
<dbReference type="PANTHER" id="PTHR32322">
    <property type="entry name" value="INNER MEMBRANE TRANSPORTER"/>
    <property type="match status" value="1"/>
</dbReference>
<keyword evidence="3 6" id="KW-0812">Transmembrane</keyword>
<evidence type="ECO:0000256" key="5">
    <source>
        <dbReference type="ARBA" id="ARBA00023136"/>
    </source>
</evidence>
<evidence type="ECO:0000256" key="2">
    <source>
        <dbReference type="ARBA" id="ARBA00007362"/>
    </source>
</evidence>
<organism evidence="8 9">
    <name type="scientific">Chelatococcus composti</name>
    <dbReference type="NCBI Taxonomy" id="1743235"/>
    <lineage>
        <taxon>Bacteria</taxon>
        <taxon>Pseudomonadati</taxon>
        <taxon>Pseudomonadota</taxon>
        <taxon>Alphaproteobacteria</taxon>
        <taxon>Hyphomicrobiales</taxon>
        <taxon>Chelatococcaceae</taxon>
        <taxon>Chelatococcus</taxon>
    </lineage>
</organism>
<gene>
    <name evidence="8" type="ORF">HNQ73_002189</name>
</gene>
<comment type="subcellular location">
    <subcellularLocation>
        <location evidence="1">Membrane</location>
        <topology evidence="1">Multi-pass membrane protein</topology>
    </subcellularLocation>
</comment>
<feature type="transmembrane region" description="Helical" evidence="6">
    <location>
        <begin position="287"/>
        <end position="305"/>
    </location>
</feature>
<evidence type="ECO:0000259" key="7">
    <source>
        <dbReference type="Pfam" id="PF00892"/>
    </source>
</evidence>
<feature type="transmembrane region" description="Helical" evidence="6">
    <location>
        <begin position="161"/>
        <end position="184"/>
    </location>
</feature>
<comment type="similarity">
    <text evidence="2">Belongs to the EamA transporter family.</text>
</comment>
<evidence type="ECO:0000313" key="8">
    <source>
        <dbReference type="EMBL" id="MBB6168559.1"/>
    </source>
</evidence>
<evidence type="ECO:0000313" key="9">
    <source>
        <dbReference type="Proteomes" id="UP000588017"/>
    </source>
</evidence>
<protein>
    <submittedName>
        <fullName evidence="8">Drug/metabolite transporter (DMT)-like permease</fullName>
    </submittedName>
</protein>
<sequence>MSSDETRATGAPAGRQGLAGGTLALYALLVFCWGTSWYAMKLQVGVVAPEVSIVWRFLLAAPVMMAWAAARGMRLRYPLADHARFALMGVLMFSSNFILAYYGAGLLTSGLVSVVFSLTSIINLILGAILLGQPIEGRVALAALMGASGVGLMFLPDLAAAQGASGVLAGLAFSAAATLSFCLGNMVSARLQKRQIAVVPASAWGMFYGTAWAGLVAWLTGATFTVEWTARYLGSLVFLSLSATVLAFFAYLTLLGRIGAARAGYATVMFPVVALGVSTLFEGYVWSLPALVGLCLVLAGNLVVLTRPDRRPVD</sequence>
<reference evidence="8 9" key="1">
    <citation type="submission" date="2020-08" db="EMBL/GenBank/DDBJ databases">
        <title>Genomic Encyclopedia of Type Strains, Phase IV (KMG-IV): sequencing the most valuable type-strain genomes for metagenomic binning, comparative biology and taxonomic classification.</title>
        <authorList>
            <person name="Goeker M."/>
        </authorList>
    </citation>
    <scope>NUCLEOTIDE SEQUENCE [LARGE SCALE GENOMIC DNA]</scope>
    <source>
        <strain evidence="8 9">DSM 101465</strain>
    </source>
</reference>
<name>A0A841KH35_9HYPH</name>
<dbReference type="InterPro" id="IPR050638">
    <property type="entry name" value="AA-Vitamin_Transporters"/>
</dbReference>
<dbReference type="EMBL" id="JACHEH010000004">
    <property type="protein sequence ID" value="MBB6168559.1"/>
    <property type="molecule type" value="Genomic_DNA"/>
</dbReference>
<feature type="transmembrane region" description="Helical" evidence="6">
    <location>
        <begin position="263"/>
        <end position="281"/>
    </location>
</feature>